<feature type="transmembrane region" description="Helical" evidence="1">
    <location>
        <begin position="251"/>
        <end position="273"/>
    </location>
</feature>
<dbReference type="InterPro" id="IPR008910">
    <property type="entry name" value="MSC_TM_helix"/>
</dbReference>
<evidence type="ECO:0000313" key="3">
    <source>
        <dbReference type="EMBL" id="HGQ65029.1"/>
    </source>
</evidence>
<feature type="transmembrane region" description="Helical" evidence="1">
    <location>
        <begin position="387"/>
        <end position="406"/>
    </location>
</feature>
<keyword evidence="1" id="KW-0472">Membrane</keyword>
<protein>
    <submittedName>
        <fullName evidence="3">Uncharacterized protein</fullName>
    </submittedName>
</protein>
<dbReference type="EMBL" id="DTBD01000066">
    <property type="protein sequence ID" value="HGQ65029.1"/>
    <property type="molecule type" value="Genomic_DNA"/>
</dbReference>
<feature type="transmembrane region" description="Helical" evidence="1">
    <location>
        <begin position="322"/>
        <end position="343"/>
    </location>
</feature>
<feature type="transmembrane region" description="Helical" evidence="1">
    <location>
        <begin position="72"/>
        <end position="96"/>
    </location>
</feature>
<feature type="transmembrane region" description="Helical" evidence="1">
    <location>
        <begin position="349"/>
        <end position="367"/>
    </location>
</feature>
<keyword evidence="1" id="KW-0812">Transmembrane</keyword>
<feature type="transmembrane region" description="Helical" evidence="1">
    <location>
        <begin position="186"/>
        <end position="204"/>
    </location>
</feature>
<dbReference type="AlphaFoldDB" id="A0A7C4NLX4"/>
<evidence type="ECO:0000313" key="2">
    <source>
        <dbReference type="EMBL" id="HGQ35159.1"/>
    </source>
</evidence>
<feature type="transmembrane region" description="Helical" evidence="1">
    <location>
        <begin position="279"/>
        <end position="301"/>
    </location>
</feature>
<accession>A0A7C4NLX4</accession>
<comment type="caution">
    <text evidence="3">The sequence shown here is derived from an EMBL/GenBank/DDBJ whole genome shotgun (WGS) entry which is preliminary data.</text>
</comment>
<keyword evidence="1" id="KW-1133">Transmembrane helix</keyword>
<feature type="transmembrane region" description="Helical" evidence="1">
    <location>
        <begin position="418"/>
        <end position="442"/>
    </location>
</feature>
<reference evidence="3" key="1">
    <citation type="journal article" date="2020" name="mSystems">
        <title>Genome- and Community-Level Interaction Insights into Carbon Utilization and Element Cycling Functions of Hydrothermarchaeota in Hydrothermal Sediment.</title>
        <authorList>
            <person name="Zhou Z."/>
            <person name="Liu Y."/>
            <person name="Xu W."/>
            <person name="Pan J."/>
            <person name="Luo Z.H."/>
            <person name="Li M."/>
        </authorList>
    </citation>
    <scope>NUCLEOTIDE SEQUENCE [LARGE SCALE GENOMIC DNA]</scope>
    <source>
        <strain evidence="3">SpSt-637</strain>
        <strain evidence="2">SpSt-667</strain>
    </source>
</reference>
<feature type="transmembrane region" description="Helical" evidence="1">
    <location>
        <begin position="102"/>
        <end position="132"/>
    </location>
</feature>
<sequence length="449" mass="47642">MVEEFINTLISVGKQIIAAIPTVLYAVIIVLVGYLIAVGVKVSVKFLFDKVLGRFFEKTVVGQRLKEAEVDLGGIIGTLVFALIILLSIMIAISALNIPGGIFIIEIIRIIINVIGGLLVISIGVPLAVLGAEYLAKLIAIPVKDKHETFQSIVSMVLSVLLIMFIFGIALAIMLGSIILLQMLSAALPAGVMAGVIIVIGYMIGDIVGRFIMDVIERLTKPVGETDIGKALKTTGIDLPILISNIVKATIIVLAIVVGLGMLGTVGIVSDILAMVSSYLPRILGAVILLTLGLILVLMLSKYIGKMFRAITKEKYEPLATLFENLIALGLIAAFIAIALNILGLLGGFVYAIIIGAIVISIGIMMAETMTKLLSGVHTTLDKLIPVVGSIVTLIFAYVGASAILAEIPGLTEVLKTIGWGIAIAFAIMLAPVVFYFIRIAWKEAESVK</sequence>
<feature type="transmembrane region" description="Helical" evidence="1">
    <location>
        <begin position="153"/>
        <end position="180"/>
    </location>
</feature>
<dbReference type="Pfam" id="PF05552">
    <property type="entry name" value="MS_channel_1st_1"/>
    <property type="match status" value="2"/>
</dbReference>
<dbReference type="EMBL" id="DTCK01000008">
    <property type="protein sequence ID" value="HGQ35159.1"/>
    <property type="molecule type" value="Genomic_DNA"/>
</dbReference>
<organism evidence="3">
    <name type="scientific">Ignisphaera aggregans</name>
    <dbReference type="NCBI Taxonomy" id="334771"/>
    <lineage>
        <taxon>Archaea</taxon>
        <taxon>Thermoproteota</taxon>
        <taxon>Thermoprotei</taxon>
        <taxon>Desulfurococcales</taxon>
        <taxon>Desulfurococcaceae</taxon>
        <taxon>Ignisphaera</taxon>
    </lineage>
</organism>
<name>A0A7C4NLX4_9CREN</name>
<gene>
    <name evidence="3" type="ORF">ENU08_07290</name>
    <name evidence="2" type="ORF">ENU41_00560</name>
</gene>
<feature type="transmembrane region" description="Helical" evidence="1">
    <location>
        <begin position="16"/>
        <end position="40"/>
    </location>
</feature>
<proteinExistence type="predicted"/>
<evidence type="ECO:0000256" key="1">
    <source>
        <dbReference type="SAM" id="Phobius"/>
    </source>
</evidence>